<sequence length="50" mass="6018">MGQMQRINYPTGFNKSISYLMCWSTYSLLQYYNNSLTFSIPYEIRVFISF</sequence>
<reference evidence="1" key="1">
    <citation type="submission" date="2014-11" db="EMBL/GenBank/DDBJ databases">
        <authorList>
            <person name="Amaro Gonzalez C."/>
        </authorList>
    </citation>
    <scope>NUCLEOTIDE SEQUENCE</scope>
</reference>
<name>A0A0E9WID3_ANGAN</name>
<dbReference type="AlphaFoldDB" id="A0A0E9WID3"/>
<protein>
    <submittedName>
        <fullName evidence="1">Uncharacterized protein</fullName>
    </submittedName>
</protein>
<proteinExistence type="predicted"/>
<accession>A0A0E9WID3</accession>
<dbReference type="EMBL" id="GBXM01019354">
    <property type="protein sequence ID" value="JAH89223.1"/>
    <property type="molecule type" value="Transcribed_RNA"/>
</dbReference>
<organism evidence="1">
    <name type="scientific">Anguilla anguilla</name>
    <name type="common">European freshwater eel</name>
    <name type="synonym">Muraena anguilla</name>
    <dbReference type="NCBI Taxonomy" id="7936"/>
    <lineage>
        <taxon>Eukaryota</taxon>
        <taxon>Metazoa</taxon>
        <taxon>Chordata</taxon>
        <taxon>Craniata</taxon>
        <taxon>Vertebrata</taxon>
        <taxon>Euteleostomi</taxon>
        <taxon>Actinopterygii</taxon>
        <taxon>Neopterygii</taxon>
        <taxon>Teleostei</taxon>
        <taxon>Anguilliformes</taxon>
        <taxon>Anguillidae</taxon>
        <taxon>Anguilla</taxon>
    </lineage>
</organism>
<evidence type="ECO:0000313" key="1">
    <source>
        <dbReference type="EMBL" id="JAH89223.1"/>
    </source>
</evidence>
<reference evidence="1" key="2">
    <citation type="journal article" date="2015" name="Fish Shellfish Immunol.">
        <title>Early steps in the European eel (Anguilla anguilla)-Vibrio vulnificus interaction in the gills: Role of the RtxA13 toxin.</title>
        <authorList>
            <person name="Callol A."/>
            <person name="Pajuelo D."/>
            <person name="Ebbesson L."/>
            <person name="Teles M."/>
            <person name="MacKenzie S."/>
            <person name="Amaro C."/>
        </authorList>
    </citation>
    <scope>NUCLEOTIDE SEQUENCE</scope>
</reference>